<reference evidence="2 3" key="1">
    <citation type="submission" date="2015-03" db="EMBL/GenBank/DDBJ databases">
        <title>Genome sequence of Tenacibaculum sp. S2-2, isolated from intestinal microbiota of sea cucumber, Apostichopus japonicas.</title>
        <authorList>
            <person name="Shao Z."/>
            <person name="Wang L."/>
            <person name="Li X."/>
        </authorList>
    </citation>
    <scope>NUCLEOTIDE SEQUENCE [LARGE SCALE GENOMIC DNA]</scope>
    <source>
        <strain evidence="2 3">S2-2</strain>
    </source>
</reference>
<evidence type="ECO:0000313" key="3">
    <source>
        <dbReference type="Proteomes" id="UP000194221"/>
    </source>
</evidence>
<proteinExistence type="predicted"/>
<dbReference type="SUPFAM" id="SSF56935">
    <property type="entry name" value="Porins"/>
    <property type="match status" value="1"/>
</dbReference>
<evidence type="ECO:0000313" key="2">
    <source>
        <dbReference type="EMBL" id="OSY89578.1"/>
    </source>
</evidence>
<dbReference type="AlphaFoldDB" id="A0A1Y2PIQ3"/>
<gene>
    <name evidence="2" type="ORF">WH52_00795</name>
</gene>
<accession>A0A1Y2PIQ3</accession>
<dbReference type="NCBIfam" id="NF033709">
    <property type="entry name" value="PorV_fam"/>
    <property type="match status" value="1"/>
</dbReference>
<keyword evidence="3" id="KW-1185">Reference proteome</keyword>
<dbReference type="EMBL" id="LAPZ01000001">
    <property type="protein sequence ID" value="OSY89578.1"/>
    <property type="molecule type" value="Genomic_DNA"/>
</dbReference>
<dbReference type="Proteomes" id="UP000194221">
    <property type="component" value="Unassembled WGS sequence"/>
</dbReference>
<sequence length="363" mass="40727">MFVNTQILRLKTRLLLLFFFITSVMVAQFRNYSNEFLNIGVDAAALGMSKSVVATSNDVNAIYWNPAGLVNIEDYQGALMHATYFAGIANYNYAAFAMPVDDRSALALSIIRFGVDDILNTTELIDSQGNIDYNRISLFSAADYAFNVSYARKMLLDGFQLGVNAKIVRRVIGDFATSWGFGFDAGIQFERNNWKFGLMVRDITTTFNVWSINKAEFDKIKNAISGQNQELPETNEITKPKAQLGVAKSFEISRSFNLLTEFDLNMRFAQTNDIISSSFLSIDPALGFQLDYERMVFLRAGVGNFQNITEFDGSKSISVQPNFGVGFKYKGIQIDYALTNIGSVGNALYSNIFSIKFDYSFFR</sequence>
<dbReference type="Pfam" id="PF19572">
    <property type="entry name" value="PorV"/>
    <property type="match status" value="1"/>
</dbReference>
<dbReference type="STRING" id="1635173.WH52_00795"/>
<feature type="domain" description="Type IX secretion system protein PorV" evidence="1">
    <location>
        <begin position="35"/>
        <end position="189"/>
    </location>
</feature>
<evidence type="ECO:0000259" key="1">
    <source>
        <dbReference type="Pfam" id="PF19572"/>
    </source>
</evidence>
<organism evidence="2 3">
    <name type="scientific">Tenacibaculum holothuriorum</name>
    <dbReference type="NCBI Taxonomy" id="1635173"/>
    <lineage>
        <taxon>Bacteria</taxon>
        <taxon>Pseudomonadati</taxon>
        <taxon>Bacteroidota</taxon>
        <taxon>Flavobacteriia</taxon>
        <taxon>Flavobacteriales</taxon>
        <taxon>Flavobacteriaceae</taxon>
        <taxon>Tenacibaculum</taxon>
    </lineage>
</organism>
<dbReference type="InterPro" id="IPR045741">
    <property type="entry name" value="PorV"/>
</dbReference>
<dbReference type="InParanoid" id="A0A1Y2PIQ3"/>
<comment type="caution">
    <text evidence="2">The sequence shown here is derived from an EMBL/GenBank/DDBJ whole genome shotgun (WGS) entry which is preliminary data.</text>
</comment>
<dbReference type="Gene3D" id="2.40.160.60">
    <property type="entry name" value="Outer membrane protein transport protein (OMPP1/FadL/TodX)"/>
    <property type="match status" value="1"/>
</dbReference>
<protein>
    <recommendedName>
        <fullName evidence="1">Type IX secretion system protein PorV domain-containing protein</fullName>
    </recommendedName>
</protein>
<name>A0A1Y2PIQ3_9FLAO</name>